<dbReference type="Proteomes" id="UP000024376">
    <property type="component" value="Unassembled WGS sequence"/>
</dbReference>
<dbReference type="KEGG" id="trr:M419DRAFT_12011"/>
<sequence>MTKGVKNKTSKPTPGSTQATSIQSQTGFGTPLFVDSSPNPLKGDPDRGMESRIKKHVTDAAKKLSTHLYDLEDILEADKKSERRNIKAVSQSLKEGQGRVDKRLDELMKGMEKQLELIQRLNQSMGEAMEQINKIGKKRSASEAFEVNDDDNEDKIRTRTFVDHTQFKQLERRLGLYVSNTQTHIESAVCEMKAGTLKRMADLNERVGAMEDKMDRMARSMAKWEAARSANTGPSAL</sequence>
<organism evidence="3 4">
    <name type="scientific">Hypocrea jecorina (strain ATCC 56765 / BCRC 32924 / NRRL 11460 / Rut C-30)</name>
    <name type="common">Trichoderma reesei</name>
    <dbReference type="NCBI Taxonomy" id="1344414"/>
    <lineage>
        <taxon>Eukaryota</taxon>
        <taxon>Fungi</taxon>
        <taxon>Dikarya</taxon>
        <taxon>Ascomycota</taxon>
        <taxon>Pezizomycotina</taxon>
        <taxon>Sordariomycetes</taxon>
        <taxon>Hypocreomycetidae</taxon>
        <taxon>Hypocreales</taxon>
        <taxon>Hypocreaceae</taxon>
        <taxon>Trichoderma</taxon>
    </lineage>
</organism>
<gene>
    <name evidence="3" type="ORF">M419DRAFT_12011</name>
</gene>
<evidence type="ECO:0000256" key="1">
    <source>
        <dbReference type="SAM" id="Coils"/>
    </source>
</evidence>
<evidence type="ECO:0000313" key="4">
    <source>
        <dbReference type="Proteomes" id="UP000024376"/>
    </source>
</evidence>
<feature type="region of interest" description="Disordered" evidence="2">
    <location>
        <begin position="1"/>
        <end position="51"/>
    </location>
</feature>
<dbReference type="EMBL" id="KI911164">
    <property type="protein sequence ID" value="ETR98185.1"/>
    <property type="molecule type" value="Genomic_DNA"/>
</dbReference>
<evidence type="ECO:0000313" key="3">
    <source>
        <dbReference type="EMBL" id="ETR98185.1"/>
    </source>
</evidence>
<proteinExistence type="predicted"/>
<accession>A0A024S160</accession>
<keyword evidence="1" id="KW-0175">Coiled coil</keyword>
<name>A0A024S160_HYPJR</name>
<feature type="compositionally biased region" description="Polar residues" evidence="2">
    <location>
        <begin position="10"/>
        <end position="28"/>
    </location>
</feature>
<evidence type="ECO:0000256" key="2">
    <source>
        <dbReference type="SAM" id="MobiDB-lite"/>
    </source>
</evidence>
<dbReference type="HOGENOM" id="CLU_1171337_0_0_1"/>
<feature type="coiled-coil region" evidence="1">
    <location>
        <begin position="104"/>
        <end position="138"/>
    </location>
</feature>
<reference evidence="4" key="1">
    <citation type="journal article" date="2013" name="Ind. Biotechnol.">
        <title>Comparative genomics analysis of Trichoderma reesei strains.</title>
        <authorList>
            <person name="Koike H."/>
            <person name="Aerts A."/>
            <person name="LaButti K."/>
            <person name="Grigoriev I.V."/>
            <person name="Baker S.E."/>
        </authorList>
    </citation>
    <scope>NUCLEOTIDE SEQUENCE [LARGE SCALE GENOMIC DNA]</scope>
    <source>
        <strain evidence="4">ATCC 56765 / BCRC 32924 / NRRL 11460 / Rut C-30</strain>
    </source>
</reference>
<dbReference type="AlphaFoldDB" id="A0A024S160"/>
<dbReference type="OrthoDB" id="4899520at2759"/>
<protein>
    <submittedName>
        <fullName evidence="3">Uncharacterized protein</fullName>
    </submittedName>
</protein>